<feature type="coiled-coil region" evidence="5">
    <location>
        <begin position="206"/>
        <end position="233"/>
    </location>
</feature>
<evidence type="ECO:0000256" key="5">
    <source>
        <dbReference type="SAM" id="Coils"/>
    </source>
</evidence>
<dbReference type="InterPro" id="IPR018957">
    <property type="entry name" value="Znf_C3HC4_RING-type"/>
</dbReference>
<dbReference type="InterPro" id="IPR001841">
    <property type="entry name" value="Znf_RING"/>
</dbReference>
<feature type="transmembrane region" description="Helical" evidence="7">
    <location>
        <begin position="502"/>
        <end position="535"/>
    </location>
</feature>
<keyword evidence="2 4" id="KW-0863">Zinc-finger</keyword>
<dbReference type="SUPFAM" id="SSF57850">
    <property type="entry name" value="RING/U-box"/>
    <property type="match status" value="1"/>
</dbReference>
<proteinExistence type="predicted"/>
<dbReference type="Pfam" id="PF00097">
    <property type="entry name" value="zf-C3HC4"/>
    <property type="match status" value="1"/>
</dbReference>
<feature type="transmembrane region" description="Helical" evidence="7">
    <location>
        <begin position="430"/>
        <end position="450"/>
    </location>
</feature>
<accession>A0A7M5XBI8</accession>
<evidence type="ECO:0000313" key="11">
    <source>
        <dbReference type="Proteomes" id="UP000594262"/>
    </source>
</evidence>
<dbReference type="PANTHER" id="PTHR10131:SF94">
    <property type="entry name" value="TNF RECEPTOR-ASSOCIATED FACTOR 4"/>
    <property type="match status" value="1"/>
</dbReference>
<dbReference type="PROSITE" id="PS50089">
    <property type="entry name" value="ZF_RING_2"/>
    <property type="match status" value="1"/>
</dbReference>
<protein>
    <submittedName>
        <fullName evidence="10">Uncharacterized protein</fullName>
    </submittedName>
</protein>
<evidence type="ECO:0000256" key="4">
    <source>
        <dbReference type="PROSITE-ProRule" id="PRU00207"/>
    </source>
</evidence>
<dbReference type="InterPro" id="IPR013083">
    <property type="entry name" value="Znf_RING/FYVE/PHD"/>
</dbReference>
<dbReference type="AlphaFoldDB" id="A0A7M5XBI8"/>
<feature type="zinc finger region" description="TRAF-type" evidence="4">
    <location>
        <begin position="128"/>
        <end position="175"/>
    </location>
</feature>
<dbReference type="PROSITE" id="PS00518">
    <property type="entry name" value="ZF_RING_1"/>
    <property type="match status" value="1"/>
</dbReference>
<feature type="domain" description="TRAF-type" evidence="9">
    <location>
        <begin position="128"/>
        <end position="175"/>
    </location>
</feature>
<evidence type="ECO:0000256" key="2">
    <source>
        <dbReference type="ARBA" id="ARBA00022771"/>
    </source>
</evidence>
<dbReference type="EnsemblMetazoa" id="CLYHEMT020213.2">
    <property type="protein sequence ID" value="CLYHEMP020213.2"/>
    <property type="gene ID" value="CLYHEMG020213"/>
</dbReference>
<dbReference type="Pfam" id="PF02176">
    <property type="entry name" value="zf-TRAF"/>
    <property type="match status" value="1"/>
</dbReference>
<dbReference type="GO" id="GO:0008270">
    <property type="term" value="F:zinc ion binding"/>
    <property type="evidence" value="ECO:0007669"/>
    <property type="project" value="UniProtKB-KW"/>
</dbReference>
<keyword evidence="7" id="KW-0812">Transmembrane</keyword>
<evidence type="ECO:0000256" key="3">
    <source>
        <dbReference type="ARBA" id="ARBA00022833"/>
    </source>
</evidence>
<dbReference type="PANTHER" id="PTHR10131">
    <property type="entry name" value="TNF RECEPTOR ASSOCIATED FACTOR"/>
    <property type="match status" value="1"/>
</dbReference>
<evidence type="ECO:0000259" key="9">
    <source>
        <dbReference type="PROSITE" id="PS50145"/>
    </source>
</evidence>
<feature type="compositionally biased region" description="Basic and acidic residues" evidence="6">
    <location>
        <begin position="375"/>
        <end position="398"/>
    </location>
</feature>
<dbReference type="Proteomes" id="UP000594262">
    <property type="component" value="Unplaced"/>
</dbReference>
<organism evidence="10 11">
    <name type="scientific">Clytia hemisphaerica</name>
    <dbReference type="NCBI Taxonomy" id="252671"/>
    <lineage>
        <taxon>Eukaryota</taxon>
        <taxon>Metazoa</taxon>
        <taxon>Cnidaria</taxon>
        <taxon>Hydrozoa</taxon>
        <taxon>Hydroidolina</taxon>
        <taxon>Leptothecata</taxon>
        <taxon>Obeliida</taxon>
        <taxon>Clytiidae</taxon>
        <taxon>Clytia</taxon>
    </lineage>
</organism>
<keyword evidence="5" id="KW-0175">Coiled coil</keyword>
<keyword evidence="1 4" id="KW-0479">Metal-binding</keyword>
<evidence type="ECO:0000313" key="10">
    <source>
        <dbReference type="EnsemblMetazoa" id="CLYHEMP020213.2"/>
    </source>
</evidence>
<keyword evidence="11" id="KW-1185">Reference proteome</keyword>
<name>A0A7M5XBI8_9CNID</name>
<evidence type="ECO:0000256" key="1">
    <source>
        <dbReference type="ARBA" id="ARBA00022723"/>
    </source>
</evidence>
<dbReference type="InterPro" id="IPR017907">
    <property type="entry name" value="Znf_RING_CS"/>
</dbReference>
<dbReference type="SUPFAM" id="SSF49599">
    <property type="entry name" value="TRAF domain-like"/>
    <property type="match status" value="1"/>
</dbReference>
<dbReference type="PROSITE" id="PS50145">
    <property type="entry name" value="ZF_TRAF"/>
    <property type="match status" value="1"/>
</dbReference>
<dbReference type="RefSeq" id="XP_066934765.1">
    <property type="nucleotide sequence ID" value="XM_067078664.1"/>
</dbReference>
<dbReference type="InterPro" id="IPR001293">
    <property type="entry name" value="Znf_TRAF"/>
</dbReference>
<keyword evidence="7" id="KW-0472">Membrane</keyword>
<reference evidence="10" key="1">
    <citation type="submission" date="2021-01" db="UniProtKB">
        <authorList>
            <consortium name="EnsemblMetazoa"/>
        </authorList>
    </citation>
    <scope>IDENTIFICATION</scope>
</reference>
<dbReference type="GeneID" id="136822409"/>
<keyword evidence="3 4" id="KW-0862">Zinc</keyword>
<feature type="domain" description="RING-type" evidence="8">
    <location>
        <begin position="39"/>
        <end position="87"/>
    </location>
</feature>
<dbReference type="Gene3D" id="3.30.40.10">
    <property type="entry name" value="Zinc/RING finger domain, C3HC4 (zinc finger)"/>
    <property type="match status" value="2"/>
</dbReference>
<evidence type="ECO:0000256" key="6">
    <source>
        <dbReference type="SAM" id="MobiDB-lite"/>
    </source>
</evidence>
<keyword evidence="7" id="KW-1133">Transmembrane helix</keyword>
<feature type="coiled-coil region" evidence="5">
    <location>
        <begin position="281"/>
        <end position="308"/>
    </location>
</feature>
<sequence length="548" mass="64007">MASRSNRRGINKKKNFVKNPIHSDVEIIDTKLDSESQICIICNLLMRNPVQGIPLVEDGESCGHRFCKACLERWHKECKYPECPTCRQLIKAFPDAAVERKILDLKIKCTNYIKGCKQNMELRDLEKHKMLCDYEEIHCTLTCGKKLMRKEMEDHVKNICKERLKDCQFKNIGCTFKGNPSSLKDHALQATNKHLTLAIQSRDQISANQEKKIEVLQQELETSKKQIKELKCSNNEKLKTLENDLCNQIKLMDEGTMSDIGVLHDVNKHLSLSIQSRDLSSANQNKKIESLQQELKAVKKSNRDLETKMTESKFINENQLKKFNNDNKLGFMVEDLNAKTDKLEDGMDTNSQRSQFEIKIIKKLMKTQNNSVDSLEERMEQQEKTSRHLSGKLDRDKQEFAREQERINTELRWKQKEINQLRDELTSSRMFIKLNALFVFLLFCFIVWVYKESLDAVNVYNQSVSQSKNQILQYIDNLLSDRSKLPEPKDSKNPRDSFDQRFGAFFALIVMLFFSIISVLFAIILAPFYLLFLALMELKKYIMEYVYQ</sequence>
<feature type="region of interest" description="Disordered" evidence="6">
    <location>
        <begin position="371"/>
        <end position="398"/>
    </location>
</feature>
<dbReference type="OrthoDB" id="6105938at2759"/>
<evidence type="ECO:0000259" key="8">
    <source>
        <dbReference type="PROSITE" id="PS50089"/>
    </source>
</evidence>
<evidence type="ECO:0000256" key="7">
    <source>
        <dbReference type="SAM" id="Phobius"/>
    </source>
</evidence>